<protein>
    <submittedName>
        <fullName evidence="4">T9SS sorting signal type C domain-containing protein</fullName>
    </submittedName>
</protein>
<evidence type="ECO:0000256" key="1">
    <source>
        <dbReference type="ARBA" id="ARBA00022729"/>
    </source>
</evidence>
<feature type="domain" description="Secretion system C-terminal sorting" evidence="3">
    <location>
        <begin position="571"/>
        <end position="638"/>
    </location>
</feature>
<proteinExistence type="predicted"/>
<feature type="signal peptide" evidence="2">
    <location>
        <begin position="1"/>
        <end position="20"/>
    </location>
</feature>
<dbReference type="NCBIfam" id="NF033708">
    <property type="entry name" value="T9SS_Cterm_ChiA"/>
    <property type="match status" value="1"/>
</dbReference>
<evidence type="ECO:0000313" key="4">
    <source>
        <dbReference type="EMBL" id="MFD2891677.1"/>
    </source>
</evidence>
<gene>
    <name evidence="4" type="ORF">ACFS5J_06585</name>
</gene>
<reference evidence="5" key="1">
    <citation type="journal article" date="2019" name="Int. J. Syst. Evol. Microbiol.">
        <title>The Global Catalogue of Microorganisms (GCM) 10K type strain sequencing project: providing services to taxonomists for standard genome sequencing and annotation.</title>
        <authorList>
            <consortium name="The Broad Institute Genomics Platform"/>
            <consortium name="The Broad Institute Genome Sequencing Center for Infectious Disease"/>
            <person name="Wu L."/>
            <person name="Ma J."/>
        </authorList>
    </citation>
    <scope>NUCLEOTIDE SEQUENCE [LARGE SCALE GENOMIC DNA]</scope>
    <source>
        <strain evidence="5">KCTC 22671</strain>
    </source>
</reference>
<dbReference type="EMBL" id="JBHUPC010000012">
    <property type="protein sequence ID" value="MFD2891677.1"/>
    <property type="molecule type" value="Genomic_DNA"/>
</dbReference>
<comment type="caution">
    <text evidence="4">The sequence shown here is derived from an EMBL/GenBank/DDBJ whole genome shotgun (WGS) entry which is preliminary data.</text>
</comment>
<evidence type="ECO:0000259" key="3">
    <source>
        <dbReference type="Pfam" id="PF18962"/>
    </source>
</evidence>
<evidence type="ECO:0000313" key="5">
    <source>
        <dbReference type="Proteomes" id="UP001597534"/>
    </source>
</evidence>
<dbReference type="RefSeq" id="WP_379811267.1">
    <property type="nucleotide sequence ID" value="NZ_JBHUPC010000012.1"/>
</dbReference>
<dbReference type="InterPro" id="IPR026444">
    <property type="entry name" value="Secre_tail"/>
</dbReference>
<keyword evidence="5" id="KW-1185">Reference proteome</keyword>
<dbReference type="NCBIfam" id="TIGR04183">
    <property type="entry name" value="Por_Secre_tail"/>
    <property type="match status" value="1"/>
</dbReference>
<name>A0ABW5YL83_9FLAO</name>
<evidence type="ECO:0000256" key="2">
    <source>
        <dbReference type="SAM" id="SignalP"/>
    </source>
</evidence>
<organism evidence="4 5">
    <name type="scientific">Flavobacterium chuncheonense</name>
    <dbReference type="NCBI Taxonomy" id="2026653"/>
    <lineage>
        <taxon>Bacteria</taxon>
        <taxon>Pseudomonadati</taxon>
        <taxon>Bacteroidota</taxon>
        <taxon>Flavobacteriia</taxon>
        <taxon>Flavobacteriales</taxon>
        <taxon>Flavobacteriaceae</taxon>
        <taxon>Flavobacterium</taxon>
    </lineage>
</organism>
<dbReference type="Proteomes" id="UP001597534">
    <property type="component" value="Unassembled WGS sequence"/>
</dbReference>
<accession>A0ABW5YL83</accession>
<sequence length="643" mass="70110">MKRILLSLCLGVCLNVTVKAQMYVSPNSYVFVNDEYVYVKQDVNLAASGNFYLRNGSQLLQGRTTAGANTGLGNLSVFQEGTVNNYQYNYWCSPVGVPGSTIGNQNFGVTRLYRPSVNDKISSEAAVINTANGFYDGVALNGSNKLVIASRWVHTFVASSTYSQWIQNNGNSNIAPGLGFSMKGTSGTDALVTDATEGVQNNAGSKQRYDFRGKPNDGLIVNNVVADNQTLVGNPYPSAINLNRFLLENSGHIINADGTYTTGGTNNVIDGEAQFWEHDKNNNTHYVSGYVGGYGVYVANNANANSPGTYTPATYNTYTGSGALNTAGVGTGNSYLRMFSPVGQGFMVTGITTGQVQMKNEYRVFVKEDDTLNPGAHFEKNVNNQSSSANSNGDNWGNIPNVAGVDYTQYSKLPTPQIRLRAILNNQFTREVVMAFNPNTTDGFDIAMDAKTPDASIPKDVYFPLTTSDQFVISTFPFDVNKVVPFAFKANAQTTFKIEVAEVINFDQNQAVYVHDKVNDVYYDIKNGSFDVTLPSGSNKTDFEITFTTQANLSNEDFVADNLFQVYQNNAAALLTINNKERKDLASIELYDVTGKSVIRKINLGNDTQYEIPTNGLSDGVYIVKLKSSENLTVSKKVSVYNK</sequence>
<keyword evidence="1 2" id="KW-0732">Signal</keyword>
<dbReference type="Pfam" id="PF18962">
    <property type="entry name" value="Por_Secre_tail"/>
    <property type="match status" value="1"/>
</dbReference>
<feature type="chain" id="PRO_5047463295" evidence="2">
    <location>
        <begin position="21"/>
        <end position="643"/>
    </location>
</feature>